<dbReference type="EMBL" id="JAFNEN010000259">
    <property type="protein sequence ID" value="KAG8187804.1"/>
    <property type="molecule type" value="Genomic_DNA"/>
</dbReference>
<dbReference type="GO" id="GO:0006364">
    <property type="term" value="P:rRNA processing"/>
    <property type="evidence" value="ECO:0007669"/>
    <property type="project" value="InterPro"/>
</dbReference>
<proteinExistence type="predicted"/>
<evidence type="ECO:0000313" key="2">
    <source>
        <dbReference type="EMBL" id="KAG8187804.1"/>
    </source>
</evidence>
<sequence length="356" mass="40700">MSLFKQKPLSRALWLNIVRHKKYCQAVNTIHKRASMLSNMFENKDKRKTWHFEILQNNAKSRNVFEKVSRPHRRQGVLNSLFIQNISDVLSTGDVAPEILECGIEITGVKVSPCCKLLNVYWQVPVNADSSDIDIGLVLNQNASKLRAELISRNVMGRVPHIFFVRDMTNAHIAAFEKAMKDIDLGPKEQSAIVPDDTFVEDLYKFRVPNPERVKPPKFPPVDPPKKTVETDLSSPKRPPDMKTDLFGIDQKKLMDTVIAMKSKPKATPSNHVIVTSIGDPNADIFSQVPGTPFGQDETREEQLKKFHIARKKLRNKKTHVEREDNTLYADYFEDDSEVEPVVMEDFVEEDSAERF</sequence>
<dbReference type="InterPro" id="IPR000238">
    <property type="entry name" value="RbfA"/>
</dbReference>
<dbReference type="SUPFAM" id="SSF89919">
    <property type="entry name" value="Ribosome-binding factor A, RbfA"/>
    <property type="match status" value="1"/>
</dbReference>
<accession>A0AAV6UUG4</accession>
<gene>
    <name evidence="2" type="ORF">JTE90_025842</name>
</gene>
<evidence type="ECO:0000256" key="1">
    <source>
        <dbReference type="SAM" id="MobiDB-lite"/>
    </source>
</evidence>
<comment type="caution">
    <text evidence="2">The sequence shown here is derived from an EMBL/GenBank/DDBJ whole genome shotgun (WGS) entry which is preliminary data.</text>
</comment>
<organism evidence="2 3">
    <name type="scientific">Oedothorax gibbosus</name>
    <dbReference type="NCBI Taxonomy" id="931172"/>
    <lineage>
        <taxon>Eukaryota</taxon>
        <taxon>Metazoa</taxon>
        <taxon>Ecdysozoa</taxon>
        <taxon>Arthropoda</taxon>
        <taxon>Chelicerata</taxon>
        <taxon>Arachnida</taxon>
        <taxon>Araneae</taxon>
        <taxon>Araneomorphae</taxon>
        <taxon>Entelegynae</taxon>
        <taxon>Araneoidea</taxon>
        <taxon>Linyphiidae</taxon>
        <taxon>Erigoninae</taxon>
        <taxon>Oedothorax</taxon>
    </lineage>
</organism>
<dbReference type="AlphaFoldDB" id="A0AAV6UUG4"/>
<evidence type="ECO:0008006" key="4">
    <source>
        <dbReference type="Google" id="ProtNLM"/>
    </source>
</evidence>
<dbReference type="InterPro" id="IPR023799">
    <property type="entry name" value="RbfA_dom_sf"/>
</dbReference>
<keyword evidence="3" id="KW-1185">Reference proteome</keyword>
<dbReference type="PANTHER" id="PTHR14725:SF0">
    <property type="entry name" value="RIBOSOME-BINDING FACTOR A, MITOCHONDRIAL-RELATED"/>
    <property type="match status" value="1"/>
</dbReference>
<dbReference type="Pfam" id="PF02033">
    <property type="entry name" value="RBFA"/>
    <property type="match status" value="1"/>
</dbReference>
<name>A0AAV6UUG4_9ARAC</name>
<reference evidence="2 3" key="1">
    <citation type="journal article" date="2022" name="Nat. Ecol. Evol.">
        <title>A masculinizing supergene underlies an exaggerated male reproductive morph in a spider.</title>
        <authorList>
            <person name="Hendrickx F."/>
            <person name="De Corte Z."/>
            <person name="Sonet G."/>
            <person name="Van Belleghem S.M."/>
            <person name="Kostlbacher S."/>
            <person name="Vangestel C."/>
        </authorList>
    </citation>
    <scope>NUCLEOTIDE SEQUENCE [LARGE SCALE GENOMIC DNA]</scope>
    <source>
        <strain evidence="2">W744_W776</strain>
    </source>
</reference>
<dbReference type="InterPro" id="IPR015946">
    <property type="entry name" value="KH_dom-like_a/b"/>
</dbReference>
<dbReference type="Proteomes" id="UP000827092">
    <property type="component" value="Unassembled WGS sequence"/>
</dbReference>
<feature type="region of interest" description="Disordered" evidence="1">
    <location>
        <begin position="211"/>
        <end position="244"/>
    </location>
</feature>
<dbReference type="Gene3D" id="3.30.300.20">
    <property type="match status" value="1"/>
</dbReference>
<evidence type="ECO:0000313" key="3">
    <source>
        <dbReference type="Proteomes" id="UP000827092"/>
    </source>
</evidence>
<protein>
    <recommendedName>
        <fullName evidence="4">Ribosome-binding factor A, mitochondrial</fullName>
    </recommendedName>
</protein>
<dbReference type="PANTHER" id="PTHR14725">
    <property type="entry name" value="RIBOSOME-BINDING FACTOR A, MITOCHONDRIAL-RELATED"/>
    <property type="match status" value="1"/>
</dbReference>
<dbReference type="InterPro" id="IPR039212">
    <property type="entry name" value="RBFA_mitochondrial"/>
</dbReference>